<comment type="caution">
    <text evidence="5">The sequence shown here is derived from an EMBL/GenBank/DDBJ whole genome shotgun (WGS) entry which is preliminary data.</text>
</comment>
<dbReference type="RefSeq" id="XP_069196509.1">
    <property type="nucleotide sequence ID" value="XM_069344097.1"/>
</dbReference>
<dbReference type="Gene3D" id="3.30.40.10">
    <property type="entry name" value="Zinc/RING finger domain, C3HC4 (zinc finger)"/>
    <property type="match status" value="1"/>
</dbReference>
<proteinExistence type="predicted"/>
<keyword evidence="1" id="KW-0862">Zinc</keyword>
<organism evidence="5 6">
    <name type="scientific">Neodothiora populina</name>
    <dbReference type="NCBI Taxonomy" id="2781224"/>
    <lineage>
        <taxon>Eukaryota</taxon>
        <taxon>Fungi</taxon>
        <taxon>Dikarya</taxon>
        <taxon>Ascomycota</taxon>
        <taxon>Pezizomycotina</taxon>
        <taxon>Dothideomycetes</taxon>
        <taxon>Dothideomycetidae</taxon>
        <taxon>Dothideales</taxon>
        <taxon>Dothioraceae</taxon>
        <taxon>Neodothiora</taxon>
    </lineage>
</organism>
<dbReference type="PANTHER" id="PTHR21540">
    <property type="entry name" value="RING FINGER AND SWIM DOMAIN-CONTAINING PROTEIN 2"/>
    <property type="match status" value="1"/>
</dbReference>
<feature type="region of interest" description="Disordered" evidence="2">
    <location>
        <begin position="81"/>
        <end position="105"/>
    </location>
</feature>
<keyword evidence="6" id="KW-1185">Reference proteome</keyword>
<dbReference type="Pfam" id="PF04434">
    <property type="entry name" value="SWIM"/>
    <property type="match status" value="1"/>
</dbReference>
<dbReference type="PROSITE" id="PS50089">
    <property type="entry name" value="ZF_RING_2"/>
    <property type="match status" value="1"/>
</dbReference>
<protein>
    <submittedName>
        <fullName evidence="5">Uncharacterized protein</fullName>
    </submittedName>
</protein>
<evidence type="ECO:0000259" key="3">
    <source>
        <dbReference type="PROSITE" id="PS50089"/>
    </source>
</evidence>
<dbReference type="InterPro" id="IPR001841">
    <property type="entry name" value="Znf_RING"/>
</dbReference>
<evidence type="ECO:0000256" key="2">
    <source>
        <dbReference type="SAM" id="MobiDB-lite"/>
    </source>
</evidence>
<name>A0ABR3P2V4_9PEZI</name>
<reference evidence="5 6" key="1">
    <citation type="submission" date="2024-07" db="EMBL/GenBank/DDBJ databases">
        <title>Draft sequence of the Neodothiora populina.</title>
        <authorList>
            <person name="Drown D.D."/>
            <person name="Schuette U.S."/>
            <person name="Buechlein A.B."/>
            <person name="Rusch D.R."/>
            <person name="Winton L.W."/>
            <person name="Adams G.A."/>
        </authorList>
    </citation>
    <scope>NUCLEOTIDE SEQUENCE [LARGE SCALE GENOMIC DNA]</scope>
    <source>
        <strain evidence="5 6">CPC 39397</strain>
    </source>
</reference>
<feature type="domain" description="RING-type" evidence="3">
    <location>
        <begin position="241"/>
        <end position="293"/>
    </location>
</feature>
<dbReference type="InterPro" id="IPR039903">
    <property type="entry name" value="Zswim2"/>
</dbReference>
<feature type="region of interest" description="Disordered" evidence="2">
    <location>
        <begin position="1"/>
        <end position="62"/>
    </location>
</feature>
<dbReference type="GeneID" id="95978152"/>
<evidence type="ECO:0000259" key="4">
    <source>
        <dbReference type="PROSITE" id="PS50966"/>
    </source>
</evidence>
<dbReference type="InterPro" id="IPR007527">
    <property type="entry name" value="Znf_SWIM"/>
</dbReference>
<dbReference type="EMBL" id="JBFMKM010000016">
    <property type="protein sequence ID" value="KAL1296827.1"/>
    <property type="molecule type" value="Genomic_DNA"/>
</dbReference>
<evidence type="ECO:0000256" key="1">
    <source>
        <dbReference type="PROSITE-ProRule" id="PRU00175"/>
    </source>
</evidence>
<dbReference type="SUPFAM" id="SSF57850">
    <property type="entry name" value="RING/U-box"/>
    <property type="match status" value="1"/>
</dbReference>
<gene>
    <name evidence="5" type="ORF">AAFC00_004452</name>
</gene>
<dbReference type="InterPro" id="IPR013083">
    <property type="entry name" value="Znf_RING/FYVE/PHD"/>
</dbReference>
<dbReference type="PANTHER" id="PTHR21540:SF0">
    <property type="entry name" value="PHD FAMILY PROTEIN"/>
    <property type="match status" value="1"/>
</dbReference>
<dbReference type="PROSITE" id="PS50966">
    <property type="entry name" value="ZF_SWIM"/>
    <property type="match status" value="1"/>
</dbReference>
<dbReference type="CDD" id="cd16494">
    <property type="entry name" value="RING-CH-C4HC3_ZSWM2"/>
    <property type="match status" value="1"/>
</dbReference>
<evidence type="ECO:0000313" key="5">
    <source>
        <dbReference type="EMBL" id="KAL1296827.1"/>
    </source>
</evidence>
<evidence type="ECO:0000313" key="6">
    <source>
        <dbReference type="Proteomes" id="UP001562354"/>
    </source>
</evidence>
<sequence length="362" mass="40173">MADTQWVNTKDLPGQRSARKRSLPMPDSINVATQASHNKRRKPLTGRLGEIVKGQPKPEPMGDNYIDLTGDDDRGDVYAATASGKHKTPKQVKSDGEEKRLKRHRDKLPQAASITLERALTQRMYIVDRKRYTSMLHCPHNTPDCPEETVDLAGTTGNVYTVTITHVPRCTCPNFQKGNSQCKHILYVLVKVLKAPVHLQYQLAFLTSELREIFGHAGPMPTETASASDTDGKRKPIEGDCPICVEEIDSSGGGEAIIWCRAACGNNLHKSCFEQWAASRRGHGDKITCPYCRTVWAGSIDAQAVKNLDKSGAVNEDGYVNIAAQLGITGRRDFSSYNPYWVRQQRRAGVVDEDQTGYLAEY</sequence>
<accession>A0ABR3P2V4</accession>
<keyword evidence="1" id="KW-0863">Zinc-finger</keyword>
<dbReference type="Pfam" id="PF13639">
    <property type="entry name" value="zf-RING_2"/>
    <property type="match status" value="1"/>
</dbReference>
<dbReference type="Proteomes" id="UP001562354">
    <property type="component" value="Unassembled WGS sequence"/>
</dbReference>
<keyword evidence="1" id="KW-0479">Metal-binding</keyword>
<feature type="domain" description="SWIM-type" evidence="4">
    <location>
        <begin position="160"/>
        <end position="193"/>
    </location>
</feature>